<evidence type="ECO:0000259" key="1">
    <source>
        <dbReference type="Pfam" id="PF22939"/>
    </source>
</evidence>
<sequence>MGESSSETRVFISSRAEADLMLKLCKDASILQIDNKNYQCIQTFIRKWTKSWFIECEFWPEEQTEIQQGLESLAPKSKGMFLYARVVLDSIKFLDNFGDIRDELHALPETLDDAYGDSVVNLHIQLADNCFRYGRILRRINNLDNRGVRDKTRLVLGWIGCSPAALTVQEIQQALSIDLEDPEKIGNVRGNLDLVLMCGPIVESVDGFVQFVHFTVKEYIFSDRISGFIDIQPAALDPTLRRITYLSQGHHDLDLSDEDIEHNILSGKYTMEWLATNMWPQLAKMYLSSARRDEPQQELGICLEILHTARSQAHPSEDDDLNNMLPALGKFRQAYPQAFALLDQTLRFRQTCTGSEYRMHPGAPWLGLDPLTASGISVRIHQAMRKMLADDGEDERRHENIIRRRYGPRPYKCQYLSCHFNRIGFEDISQIQSHENNHERPWKCSVEVASTKMAGF</sequence>
<dbReference type="EMBL" id="JAWHQM010000018">
    <property type="protein sequence ID" value="KAK5631042.1"/>
    <property type="molecule type" value="Genomic_DNA"/>
</dbReference>
<name>A0AAN7Z708_9PEZI</name>
<dbReference type="Pfam" id="PF22939">
    <property type="entry name" value="WHD_GPIID"/>
    <property type="match status" value="1"/>
</dbReference>
<feature type="domain" description="GPI inositol-deacylase winged helix" evidence="1">
    <location>
        <begin position="149"/>
        <end position="224"/>
    </location>
</feature>
<reference evidence="2 3" key="1">
    <citation type="submission" date="2023-10" db="EMBL/GenBank/DDBJ databases">
        <title>Draft genome sequence of Xylaria bambusicola isolate GMP-LS, the root and basal stem rot pathogen of sugarcane in Indonesia.</title>
        <authorList>
            <person name="Selvaraj P."/>
            <person name="Muralishankar V."/>
            <person name="Muruganantham S."/>
            <person name="Sp S."/>
            <person name="Haryani S."/>
            <person name="Lau K.J.X."/>
            <person name="Naqvi N.I."/>
        </authorList>
    </citation>
    <scope>NUCLEOTIDE SEQUENCE [LARGE SCALE GENOMIC DNA]</scope>
    <source>
        <strain evidence="2">GMP-LS</strain>
    </source>
</reference>
<protein>
    <recommendedName>
        <fullName evidence="1">GPI inositol-deacylase winged helix domain-containing protein</fullName>
    </recommendedName>
</protein>
<proteinExistence type="predicted"/>
<keyword evidence="3" id="KW-1185">Reference proteome</keyword>
<dbReference type="AlphaFoldDB" id="A0AAN7Z708"/>
<organism evidence="2 3">
    <name type="scientific">Xylaria bambusicola</name>
    <dbReference type="NCBI Taxonomy" id="326684"/>
    <lineage>
        <taxon>Eukaryota</taxon>
        <taxon>Fungi</taxon>
        <taxon>Dikarya</taxon>
        <taxon>Ascomycota</taxon>
        <taxon>Pezizomycotina</taxon>
        <taxon>Sordariomycetes</taxon>
        <taxon>Xylariomycetidae</taxon>
        <taxon>Xylariales</taxon>
        <taxon>Xylariaceae</taxon>
        <taxon>Xylaria</taxon>
    </lineage>
</organism>
<dbReference type="InterPro" id="IPR054471">
    <property type="entry name" value="GPIID_WHD"/>
</dbReference>
<dbReference type="Proteomes" id="UP001305414">
    <property type="component" value="Unassembled WGS sequence"/>
</dbReference>
<accession>A0AAN7Z708</accession>
<dbReference type="PANTHER" id="PTHR10039">
    <property type="entry name" value="AMELOGENIN"/>
    <property type="match status" value="1"/>
</dbReference>
<dbReference type="PANTHER" id="PTHR10039:SF14">
    <property type="entry name" value="NACHT DOMAIN-CONTAINING PROTEIN"/>
    <property type="match status" value="1"/>
</dbReference>
<comment type="caution">
    <text evidence="2">The sequence shown here is derived from an EMBL/GenBank/DDBJ whole genome shotgun (WGS) entry which is preliminary data.</text>
</comment>
<evidence type="ECO:0000313" key="2">
    <source>
        <dbReference type="EMBL" id="KAK5631042.1"/>
    </source>
</evidence>
<evidence type="ECO:0000313" key="3">
    <source>
        <dbReference type="Proteomes" id="UP001305414"/>
    </source>
</evidence>
<gene>
    <name evidence="2" type="ORF">RRF57_006757</name>
</gene>